<organism evidence="11 12">
    <name type="scientific">Thermanaerothrix daxensis</name>
    <dbReference type="NCBI Taxonomy" id="869279"/>
    <lineage>
        <taxon>Bacteria</taxon>
        <taxon>Bacillati</taxon>
        <taxon>Chloroflexota</taxon>
        <taxon>Anaerolineae</taxon>
        <taxon>Anaerolineales</taxon>
        <taxon>Anaerolineaceae</taxon>
        <taxon>Thermanaerothrix</taxon>
    </lineage>
</organism>
<dbReference type="OrthoDB" id="9815896at2"/>
<evidence type="ECO:0000256" key="8">
    <source>
        <dbReference type="ARBA" id="ARBA00022840"/>
    </source>
</evidence>
<comment type="subcellular location">
    <subcellularLocation>
        <location evidence="1">Cytoplasm</location>
    </subcellularLocation>
</comment>
<dbReference type="STRING" id="869279.SE15_12400"/>
<dbReference type="NCBIfam" id="TIGR00150">
    <property type="entry name" value="T6A_YjeE"/>
    <property type="match status" value="1"/>
</dbReference>
<dbReference type="InterPro" id="IPR027417">
    <property type="entry name" value="P-loop_NTPase"/>
</dbReference>
<dbReference type="GO" id="GO:0002949">
    <property type="term" value="P:tRNA threonylcarbamoyladenosine modification"/>
    <property type="evidence" value="ECO:0007669"/>
    <property type="project" value="InterPro"/>
</dbReference>
<evidence type="ECO:0000256" key="7">
    <source>
        <dbReference type="ARBA" id="ARBA00022741"/>
    </source>
</evidence>
<dbReference type="Proteomes" id="UP000050544">
    <property type="component" value="Unassembled WGS sequence"/>
</dbReference>
<evidence type="ECO:0000313" key="12">
    <source>
        <dbReference type="Proteomes" id="UP000050544"/>
    </source>
</evidence>
<comment type="similarity">
    <text evidence="2">Belongs to the TsaE family.</text>
</comment>
<dbReference type="AlphaFoldDB" id="A0A0N8GQ66"/>
<dbReference type="SUPFAM" id="SSF52540">
    <property type="entry name" value="P-loop containing nucleoside triphosphate hydrolases"/>
    <property type="match status" value="1"/>
</dbReference>
<evidence type="ECO:0000256" key="9">
    <source>
        <dbReference type="ARBA" id="ARBA00022842"/>
    </source>
</evidence>
<dbReference type="EMBL" id="LGKO01000005">
    <property type="protein sequence ID" value="KPL82842.1"/>
    <property type="molecule type" value="Genomic_DNA"/>
</dbReference>
<accession>A0A0N8GQ66</accession>
<keyword evidence="8" id="KW-0067">ATP-binding</keyword>
<evidence type="ECO:0000313" key="11">
    <source>
        <dbReference type="EMBL" id="KPL82842.1"/>
    </source>
</evidence>
<evidence type="ECO:0000256" key="6">
    <source>
        <dbReference type="ARBA" id="ARBA00022723"/>
    </source>
</evidence>
<evidence type="ECO:0000256" key="10">
    <source>
        <dbReference type="ARBA" id="ARBA00032441"/>
    </source>
</evidence>
<keyword evidence="5" id="KW-0819">tRNA processing</keyword>
<dbReference type="GO" id="GO:0005737">
    <property type="term" value="C:cytoplasm"/>
    <property type="evidence" value="ECO:0007669"/>
    <property type="project" value="UniProtKB-SubCell"/>
</dbReference>
<name>A0A0N8GQ66_9CHLR</name>
<dbReference type="Pfam" id="PF02367">
    <property type="entry name" value="TsaE"/>
    <property type="match status" value="1"/>
</dbReference>
<dbReference type="PATRIC" id="fig|869279.4.peg.2104"/>
<keyword evidence="7" id="KW-0547">Nucleotide-binding</keyword>
<dbReference type="Gene3D" id="3.40.50.300">
    <property type="entry name" value="P-loop containing nucleotide triphosphate hydrolases"/>
    <property type="match status" value="1"/>
</dbReference>
<sequence>MPILDAHTLELFSRSPEQTRRLGMRLGALMRPGDVICLQGDLGAGKTTLVQGIARGWGSLDPVSSPTFVLVNVYRQPEGRMLFHLDAYRLNSLEEAIDLDIDALLSEGALVIEWPERIAGILPAERLWVTLTWISEEQRSLLFNPLGARYRNLVHRLRQQVLGVTHAVGR</sequence>
<keyword evidence="12" id="KW-1185">Reference proteome</keyword>
<gene>
    <name evidence="11" type="ORF">SE15_12400</name>
</gene>
<dbReference type="InterPro" id="IPR003442">
    <property type="entry name" value="T6A_TsaE"/>
</dbReference>
<reference evidence="11 12" key="1">
    <citation type="submission" date="2015-07" db="EMBL/GenBank/DDBJ databases">
        <title>Whole genome sequence of Thermanaerothrix daxensis DSM 23592.</title>
        <authorList>
            <person name="Hemp J."/>
            <person name="Ward L.M."/>
            <person name="Pace L.A."/>
            <person name="Fischer W.W."/>
        </authorList>
    </citation>
    <scope>NUCLEOTIDE SEQUENCE [LARGE SCALE GENOMIC DNA]</scope>
    <source>
        <strain evidence="11 12">GNS-1</strain>
    </source>
</reference>
<proteinExistence type="inferred from homology"/>
<dbReference type="GO" id="GO:0046872">
    <property type="term" value="F:metal ion binding"/>
    <property type="evidence" value="ECO:0007669"/>
    <property type="project" value="UniProtKB-KW"/>
</dbReference>
<evidence type="ECO:0000256" key="2">
    <source>
        <dbReference type="ARBA" id="ARBA00007599"/>
    </source>
</evidence>
<evidence type="ECO:0000256" key="3">
    <source>
        <dbReference type="ARBA" id="ARBA00019010"/>
    </source>
</evidence>
<comment type="caution">
    <text evidence="11">The sequence shown here is derived from an EMBL/GenBank/DDBJ whole genome shotgun (WGS) entry which is preliminary data.</text>
</comment>
<dbReference type="PANTHER" id="PTHR33540:SF2">
    <property type="entry name" value="TRNA THREONYLCARBAMOYLADENOSINE BIOSYNTHESIS PROTEIN TSAE"/>
    <property type="match status" value="1"/>
</dbReference>
<dbReference type="GO" id="GO:0005524">
    <property type="term" value="F:ATP binding"/>
    <property type="evidence" value="ECO:0007669"/>
    <property type="project" value="UniProtKB-KW"/>
</dbReference>
<dbReference type="PANTHER" id="PTHR33540">
    <property type="entry name" value="TRNA THREONYLCARBAMOYLADENOSINE BIOSYNTHESIS PROTEIN TSAE"/>
    <property type="match status" value="1"/>
</dbReference>
<keyword evidence="6" id="KW-0479">Metal-binding</keyword>
<dbReference type="RefSeq" id="WP_054522403.1">
    <property type="nucleotide sequence ID" value="NZ_LGKO01000005.1"/>
</dbReference>
<protein>
    <recommendedName>
        <fullName evidence="3">tRNA threonylcarbamoyladenosine biosynthesis protein TsaE</fullName>
    </recommendedName>
    <alternativeName>
        <fullName evidence="10">t(6)A37 threonylcarbamoyladenosine biosynthesis protein TsaE</fullName>
    </alternativeName>
</protein>
<evidence type="ECO:0000256" key="5">
    <source>
        <dbReference type="ARBA" id="ARBA00022694"/>
    </source>
</evidence>
<keyword evidence="4" id="KW-0963">Cytoplasm</keyword>
<keyword evidence="9" id="KW-0460">Magnesium</keyword>
<evidence type="ECO:0000256" key="4">
    <source>
        <dbReference type="ARBA" id="ARBA00022490"/>
    </source>
</evidence>
<evidence type="ECO:0000256" key="1">
    <source>
        <dbReference type="ARBA" id="ARBA00004496"/>
    </source>
</evidence>